<dbReference type="Gene3D" id="2.60.120.200">
    <property type="match status" value="4"/>
</dbReference>
<evidence type="ECO:0000313" key="2">
    <source>
        <dbReference type="EMBL" id="KKM91317.1"/>
    </source>
</evidence>
<dbReference type="InterPro" id="IPR013320">
    <property type="entry name" value="ConA-like_dom_sf"/>
</dbReference>
<dbReference type="Pfam" id="PF22585">
    <property type="entry name" value="Sialidase-like_CBM"/>
    <property type="match status" value="1"/>
</dbReference>
<proteinExistence type="predicted"/>
<comment type="caution">
    <text evidence="2">The sequence shown here is derived from an EMBL/GenBank/DDBJ whole genome shotgun (WGS) entry which is preliminary data.</text>
</comment>
<protein>
    <recommendedName>
        <fullName evidence="1">BT-1020-like structural beta-sandwich domain-containing protein</fullName>
    </recommendedName>
</protein>
<sequence length="1795" mass="203358">MKFGSADLIEDDISPETGEWINVGMPYLYYGTFYNDLHLTYEWQTAEIEFYYVPSASEDLEDPVHTRDSILGISNVESTFPDSILNMTVSDNTTVDSPSNLELDDGLYTYMNRNGTGVYNATYSFSDEIVGDDPTEWTVGESGGTVNVIYELGGHTKVVELDDTDGGNYVSLAQTFTEGLQSTGTVEFWIRSDDVTDQIDLHMYEVAIYNIHLKIDDDKIQYFYGGIWNDATNGGVLDDIWYHIRIVFDVSPDTYDFYLDGVLLDVDVLFQNVVTTGLNKIWFHTDGGDSNYKYYIDAVDYSWTDGYSTYRNAQALHSLQHYNGTYSFTDEYDGVSGTDIEFLYSTTGMVPPSTITIVSAVDEHKKVLQLYDGSGATYASGYHGLDTDGTIANKLYGTMEFWVRTSDATLASTIHFFDGESYTFGWRIDADKMDVWENAGWVYTGLVPGDNTWYHIQFDFEATTGGYKGLAQYDFHLYVNGVHYGDYDFVNNNPNIDRAWILTSIADTGYYFWIDAWGESWDNDYMIGWNREEYAFFGDYNSTYSFENDLIGSNPAGWTVYEGGGTVNIIGSVGNHKKVVELDDTDAVNDVNLVNTFVSVQTSGTIELWINTDDVTTKRTFIYGGGGSNFILFIDGDKWQYYDAHVLNDVGLTAVVNIWYHFKINFDCATDTYDIIIDGIEYQTGVDFYDPAVNIPSLFIGSRGNDQDYKIYLDAVDYSWSPGYSNGRNRLTENDDILGHYPATHSFPFENSGTDIDFVDSLAGTTPTTEIIGAVGEHRKIIYHEDGKVDNYFDQKRSTGTIEFWHYHPDDGKNIGFIFKEDSTEIGIFKFGNYDNKFEYNDGGGYQEVGTSLNRIWYHHRIIWYADDTFDWYIDGVLEVDGGLLTNSITVGINRFQIYSVGVGHIVYLDAIDYSWDPYYSTGRNLNPTVANLLGQYPGIYSFESDLVWEVPNGWVFGDGGSVGYSSANVIAEYDGHRKVIKQIHSSEVGINTIIRSPTIAKTNGFVEFWLGMETGTTGYTQNNINVDGGGLLAIMGLYPDQDRLYWYEGRAPGLVLRSVAGIARDQLHHIKISIEPDTDKFSMWVDGNKIVDNVDTYSTFNYFEEIQFQMASTVDGNQYIDAYSYDGNYLIGDNLHYNNFLGSETFEGYNITESGDYYGTDSFDYNTESDVYYGTYDFRDEADGTSGTSIDFVDFVNLYDGGVEIVSSWQSHNKVLRLQDDATAGEDPHFHHNIVQTTSGTHEFWIGTNDVTKYWEFYTFEGGIGYINRLRISASSISYFDGGAWNVLIAVSNNILYHVQLVWRADNTQDIYINGVLEADNVSTDDNMVSGVNRIFFKCFGDSTDYLYLDAYGETEDTTSHGGLGYTVDYNILSQDIEPILEGGYEIDNIQIGDTLEVVNVLDGHNNVVNITGSTNFAASFDSRSLSIYDTFSQGSGTIEFWGYFYDSPYVNQILFNNNTQIFHNGSFYWRYDDIDVFMVPGLFGQWVHFEIEWSGNDVDVYVNGTKELDTFWSDSDTTLTRIDFMSFDNVSFYVDAVGFSWDSDYDVNDNVNSHGKEVITALENEGWNNILIDPFASIGISGEFNSHKKFLNFTDDTTTGWVSMSDSFTAQTIGTIEFWIKLAQTNMRFYIDIFDGSSTSIILFQADNDAKFDYFNSIGGITTITDYNADQWYHIKIEFDCADDTFDFYLDDIQYLDNIVFRNVDDGSGATDFKFLTRFSGIGIVYIDALSYSWDEPTSYFVGSYNQHSNIEAVIDFVVDVPFDFYEREIMQINVDSRQFTSILANMSFSVYN</sequence>
<dbReference type="SUPFAM" id="SSF49899">
    <property type="entry name" value="Concanavalin A-like lectins/glucanases"/>
    <property type="match status" value="3"/>
</dbReference>
<dbReference type="EMBL" id="LAZR01006551">
    <property type="protein sequence ID" value="KKM91317.1"/>
    <property type="molecule type" value="Genomic_DNA"/>
</dbReference>
<feature type="non-terminal residue" evidence="2">
    <location>
        <position position="1795"/>
    </location>
</feature>
<accession>A0A0F9PD97</accession>
<dbReference type="InterPro" id="IPR054490">
    <property type="entry name" value="BT_1020-like_b-sandwich_1"/>
</dbReference>
<feature type="domain" description="BT-1020-like structural beta-sandwich" evidence="1">
    <location>
        <begin position="1617"/>
        <end position="1707"/>
    </location>
</feature>
<organism evidence="2">
    <name type="scientific">marine sediment metagenome</name>
    <dbReference type="NCBI Taxonomy" id="412755"/>
    <lineage>
        <taxon>unclassified sequences</taxon>
        <taxon>metagenomes</taxon>
        <taxon>ecological metagenomes</taxon>
    </lineage>
</organism>
<gene>
    <name evidence="2" type="ORF">LCGC14_1229740</name>
</gene>
<reference evidence="2" key="1">
    <citation type="journal article" date="2015" name="Nature">
        <title>Complex archaea that bridge the gap between prokaryotes and eukaryotes.</title>
        <authorList>
            <person name="Spang A."/>
            <person name="Saw J.H."/>
            <person name="Jorgensen S.L."/>
            <person name="Zaremba-Niedzwiedzka K."/>
            <person name="Martijn J."/>
            <person name="Lind A.E."/>
            <person name="van Eijk R."/>
            <person name="Schleper C."/>
            <person name="Guy L."/>
            <person name="Ettema T.J."/>
        </authorList>
    </citation>
    <scope>NUCLEOTIDE SEQUENCE</scope>
</reference>
<evidence type="ECO:0000259" key="1">
    <source>
        <dbReference type="Pfam" id="PF22585"/>
    </source>
</evidence>
<dbReference type="Pfam" id="PF13385">
    <property type="entry name" value="Laminin_G_3"/>
    <property type="match status" value="1"/>
</dbReference>
<name>A0A0F9PD97_9ZZZZ</name>